<feature type="region of interest" description="Disordered" evidence="6">
    <location>
        <begin position="49"/>
        <end position="70"/>
    </location>
</feature>
<keyword evidence="4 7" id="KW-1133">Transmembrane helix</keyword>
<feature type="transmembrane region" description="Helical" evidence="7">
    <location>
        <begin position="21"/>
        <end position="40"/>
    </location>
</feature>
<evidence type="ECO:0000256" key="1">
    <source>
        <dbReference type="ARBA" id="ARBA00004651"/>
    </source>
</evidence>
<keyword evidence="2" id="KW-1003">Cell membrane</keyword>
<evidence type="ECO:0000256" key="3">
    <source>
        <dbReference type="ARBA" id="ARBA00022692"/>
    </source>
</evidence>
<dbReference type="GO" id="GO:0005886">
    <property type="term" value="C:plasma membrane"/>
    <property type="evidence" value="ECO:0007669"/>
    <property type="project" value="UniProtKB-SubCell"/>
</dbReference>
<evidence type="ECO:0000256" key="6">
    <source>
        <dbReference type="SAM" id="MobiDB-lite"/>
    </source>
</evidence>
<dbReference type="Pfam" id="PF02687">
    <property type="entry name" value="FtsX"/>
    <property type="match status" value="1"/>
</dbReference>
<evidence type="ECO:0000259" key="8">
    <source>
        <dbReference type="Pfam" id="PF02687"/>
    </source>
</evidence>
<dbReference type="EMBL" id="LT629701">
    <property type="protein sequence ID" value="SDN17749.1"/>
    <property type="molecule type" value="Genomic_DNA"/>
</dbReference>
<keyword evidence="5 7" id="KW-0472">Membrane</keyword>
<gene>
    <name evidence="9" type="ORF">SAMN04489726_5348</name>
</gene>
<feature type="domain" description="ABC3 transporter permease C-terminal" evidence="8">
    <location>
        <begin position="197"/>
        <end position="304"/>
    </location>
</feature>
<dbReference type="InterPro" id="IPR003838">
    <property type="entry name" value="ABC3_permease_C"/>
</dbReference>
<feature type="transmembrane region" description="Helical" evidence="7">
    <location>
        <begin position="685"/>
        <end position="706"/>
    </location>
</feature>
<feature type="transmembrane region" description="Helical" evidence="7">
    <location>
        <begin position="281"/>
        <end position="307"/>
    </location>
</feature>
<feature type="transmembrane region" description="Helical" evidence="7">
    <location>
        <begin position="188"/>
        <end position="215"/>
    </location>
</feature>
<dbReference type="OrthoDB" id="4871813at2"/>
<evidence type="ECO:0000256" key="5">
    <source>
        <dbReference type="ARBA" id="ARBA00023136"/>
    </source>
</evidence>
<feature type="compositionally biased region" description="Polar residues" evidence="6">
    <location>
        <begin position="55"/>
        <end position="66"/>
    </location>
</feature>
<evidence type="ECO:0000256" key="4">
    <source>
        <dbReference type="ARBA" id="ARBA00022989"/>
    </source>
</evidence>
<keyword evidence="10" id="KW-1185">Reference proteome</keyword>
<evidence type="ECO:0000313" key="10">
    <source>
        <dbReference type="Proteomes" id="UP000183376"/>
    </source>
</evidence>
<sequence>MNPLQLAVRVLRADSRSRASAFFTMLGVAVGVALVVWLAATPGAIQNRADRESWRTSYSSGSSASENPGERPLLFVSNYDDVNGERIHRYDVAALKPGIPVAPGIPRIPGPGEVFLSPSLAELAASKPAAELADRFPGKVVGSIGDEALSYPGELVALVGHAPDAMPSGAQARTDLTRPAHGGNPNELLLLLSQVGLIILVVPCLVLVASAARLTAARRERRLAALRLAGATPQQVVWMTVAETAVASVAGTVLGLLIGIPLRSLTAQIPWDGGTWFPADFTPSALLVVAVLVLAPLLVCSAAVFGLRRVLNQPLGAANQHTKRQPSVARLLLIFGAGAIFFFGLGIADGKGGTTTFVLVGLAAVAVALVLVGPLVTSWVGRLFTGIWRSPATLLAGRRLRDDPKAAFRASSGVVVAVFAGSLALTMFPGLENRIGFSDESWRDGVIVGQTYGAPAKQIAAVRADMAKNGVTAPVLAISEGSIGGKDPRGRSRSAMVLSCTDAVKVRSIDVSACQQGPAIYVPTGTRFEPGEIVFRGYGSGATEATDVSLPAQVPIREYQPNSRANNVVLVDPALVPASKLGVNSVAVPTTPQSEGIARTAILRNVVGASIYSNGAYDAHGDTLLGDLRRVTVIGLAIATILGGVSAGVAAAGSVVDRRRTFGALIAAGTPTNVLVRALRREAMLPALVATVGASVAGAFIGAGLLTLAKGDLILSPWLVTPAVLGLVVALLAAAACGPVLRKVTARAYAEE</sequence>
<dbReference type="RefSeq" id="WP_030427210.1">
    <property type="nucleotide sequence ID" value="NZ_JOEF01000002.1"/>
</dbReference>
<evidence type="ECO:0000313" key="9">
    <source>
        <dbReference type="EMBL" id="SDN17749.1"/>
    </source>
</evidence>
<feature type="transmembrane region" description="Helical" evidence="7">
    <location>
        <begin position="328"/>
        <end position="348"/>
    </location>
</feature>
<dbReference type="PANTHER" id="PTHR30287:SF1">
    <property type="entry name" value="INNER MEMBRANE PROTEIN"/>
    <property type="match status" value="1"/>
</dbReference>
<organism evidence="9 10">
    <name type="scientific">Allokutzneria albata</name>
    <name type="common">Kibdelosporangium albatum</name>
    <dbReference type="NCBI Taxonomy" id="211114"/>
    <lineage>
        <taxon>Bacteria</taxon>
        <taxon>Bacillati</taxon>
        <taxon>Actinomycetota</taxon>
        <taxon>Actinomycetes</taxon>
        <taxon>Pseudonocardiales</taxon>
        <taxon>Pseudonocardiaceae</taxon>
        <taxon>Allokutzneria</taxon>
    </lineage>
</organism>
<evidence type="ECO:0000256" key="7">
    <source>
        <dbReference type="SAM" id="Phobius"/>
    </source>
</evidence>
<dbReference type="PANTHER" id="PTHR30287">
    <property type="entry name" value="MEMBRANE COMPONENT OF PREDICTED ABC SUPERFAMILY METABOLITE UPTAKE TRANSPORTER"/>
    <property type="match status" value="1"/>
</dbReference>
<accession>A0A1G9Z8R0</accession>
<evidence type="ECO:0000256" key="2">
    <source>
        <dbReference type="ARBA" id="ARBA00022475"/>
    </source>
</evidence>
<comment type="subcellular location">
    <subcellularLocation>
        <location evidence="1">Cell membrane</location>
        <topology evidence="1">Multi-pass membrane protein</topology>
    </subcellularLocation>
</comment>
<proteinExistence type="predicted"/>
<feature type="transmembrane region" description="Helical" evidence="7">
    <location>
        <begin position="718"/>
        <end position="741"/>
    </location>
</feature>
<feature type="transmembrane region" description="Helical" evidence="7">
    <location>
        <begin position="406"/>
        <end position="428"/>
    </location>
</feature>
<feature type="transmembrane region" description="Helical" evidence="7">
    <location>
        <begin position="236"/>
        <end position="261"/>
    </location>
</feature>
<dbReference type="AlphaFoldDB" id="A0A1G9Z8R0"/>
<dbReference type="STRING" id="211114.SAMN04489726_5348"/>
<dbReference type="InterPro" id="IPR038766">
    <property type="entry name" value="Membrane_comp_ABC_pdt"/>
</dbReference>
<dbReference type="eggNOG" id="COG0577">
    <property type="taxonomic scope" value="Bacteria"/>
</dbReference>
<feature type="transmembrane region" description="Helical" evidence="7">
    <location>
        <begin position="360"/>
        <end position="385"/>
    </location>
</feature>
<feature type="transmembrane region" description="Helical" evidence="7">
    <location>
        <begin position="633"/>
        <end position="656"/>
    </location>
</feature>
<name>A0A1G9Z8R0_ALLAB</name>
<dbReference type="Proteomes" id="UP000183376">
    <property type="component" value="Chromosome I"/>
</dbReference>
<keyword evidence="3 7" id="KW-0812">Transmembrane</keyword>
<protein>
    <submittedName>
        <fullName evidence="9">FtsX-like permease family protein</fullName>
    </submittedName>
</protein>
<reference evidence="9 10" key="1">
    <citation type="submission" date="2016-10" db="EMBL/GenBank/DDBJ databases">
        <authorList>
            <person name="de Groot N.N."/>
        </authorList>
    </citation>
    <scope>NUCLEOTIDE SEQUENCE [LARGE SCALE GENOMIC DNA]</scope>
    <source>
        <strain evidence="9 10">DSM 44149</strain>
    </source>
</reference>